<gene>
    <name evidence="2" type="ORF">D6D01_05784</name>
</gene>
<dbReference type="AlphaFoldDB" id="A0A4S9L650"/>
<dbReference type="EMBL" id="QZBD01000228">
    <property type="protein sequence ID" value="THY23990.1"/>
    <property type="molecule type" value="Genomic_DNA"/>
</dbReference>
<evidence type="ECO:0000256" key="1">
    <source>
        <dbReference type="SAM" id="Coils"/>
    </source>
</evidence>
<organism evidence="2 3">
    <name type="scientific">Aureobasidium pullulans</name>
    <name type="common">Black yeast</name>
    <name type="synonym">Pullularia pullulans</name>
    <dbReference type="NCBI Taxonomy" id="5580"/>
    <lineage>
        <taxon>Eukaryota</taxon>
        <taxon>Fungi</taxon>
        <taxon>Dikarya</taxon>
        <taxon>Ascomycota</taxon>
        <taxon>Pezizomycotina</taxon>
        <taxon>Dothideomycetes</taxon>
        <taxon>Dothideomycetidae</taxon>
        <taxon>Dothideales</taxon>
        <taxon>Saccotheciaceae</taxon>
        <taxon>Aureobasidium</taxon>
    </lineage>
</organism>
<evidence type="ECO:0000313" key="2">
    <source>
        <dbReference type="EMBL" id="THY23990.1"/>
    </source>
</evidence>
<keyword evidence="1" id="KW-0175">Coiled coil</keyword>
<evidence type="ECO:0000313" key="3">
    <source>
        <dbReference type="Proteomes" id="UP000306584"/>
    </source>
</evidence>
<proteinExistence type="predicted"/>
<reference evidence="2 3" key="1">
    <citation type="submission" date="2018-10" db="EMBL/GenBank/DDBJ databases">
        <title>Fifty Aureobasidium pullulans genomes reveal a recombining polyextremotolerant generalist.</title>
        <authorList>
            <person name="Gostincar C."/>
            <person name="Turk M."/>
            <person name="Zajc J."/>
            <person name="Gunde-Cimerman N."/>
        </authorList>
    </citation>
    <scope>NUCLEOTIDE SEQUENCE [LARGE SCALE GENOMIC DNA]</scope>
    <source>
        <strain evidence="2 3">EXF-6604</strain>
    </source>
</reference>
<name>A0A4S9L650_AURPU</name>
<protein>
    <submittedName>
        <fullName evidence="2">Uncharacterized protein</fullName>
    </submittedName>
</protein>
<dbReference type="Proteomes" id="UP000306584">
    <property type="component" value="Unassembled WGS sequence"/>
</dbReference>
<comment type="caution">
    <text evidence="2">The sequence shown here is derived from an EMBL/GenBank/DDBJ whole genome shotgun (WGS) entry which is preliminary data.</text>
</comment>
<feature type="coiled-coil region" evidence="1">
    <location>
        <begin position="248"/>
        <end position="275"/>
    </location>
</feature>
<sequence length="278" mass="31300">MQLIRAPSPVRCQISRAFSKTASRPDDIIVVSNIVVHNKHRAIDPSTPRHILSLHSPNPTSPPTPSLQPRTKIFSSHTTLFHMVNPSSNSNSNPVSTNNTTLAPLIAQANVIATQARSRQDYWTNFAIRSEANLSRFDIAKRLLVSDSEFALKLLELAVEVTKKVEIDREELVKEKEVQMEELKGVKEDIGMFERTLADMVNISVYEQKKALDKATATFEYHANAFASKAMGIINPQEERFDEVVARNYELEQKLRVLESQAAAVQKMKEDMETELEG</sequence>
<accession>A0A4S9L650</accession>